<dbReference type="EMBL" id="KZ678132">
    <property type="protein sequence ID" value="PSN70399.1"/>
    <property type="molecule type" value="Genomic_DNA"/>
</dbReference>
<dbReference type="Proteomes" id="UP000240883">
    <property type="component" value="Unassembled WGS sequence"/>
</dbReference>
<evidence type="ECO:0000256" key="1">
    <source>
        <dbReference type="PROSITE-ProRule" id="PRU00175"/>
    </source>
</evidence>
<accession>A0A2T2NYG2</accession>
<keyword evidence="1" id="KW-0479">Metal-binding</keyword>
<dbReference type="InterPro" id="IPR013083">
    <property type="entry name" value="Znf_RING/FYVE/PHD"/>
</dbReference>
<sequence length="287" mass="33325">MEQQPDINRLPTQSYFMEHGFNTVVPPSNTTCSICTSTYIPKDKVIKIISCTHCFFHETCIKLWFYSTHQARGSCPNDRRLLFEPDALTPEQISASTGHFEPLGAQETILRAYIRHIESELAHFKNRLSRADFTEDVLEVWREFTATRRNLQDSVKYVRRELSSYQSLAEGTRWRFRFIVRQVESFLADGRERFLSAARYEIANKAHILKRRLKLIQKSIPDQPSITAEFEQRLEAVPYVTSSTNDDELDQLLRAVERICEDVNDLESSGVFPPTRDMYKSAMMVAL</sequence>
<evidence type="ECO:0000313" key="4">
    <source>
        <dbReference type="Proteomes" id="UP000240883"/>
    </source>
</evidence>
<protein>
    <recommendedName>
        <fullName evidence="2">RING-type domain-containing protein</fullName>
    </recommendedName>
</protein>
<name>A0A2T2NYG2_CORCC</name>
<keyword evidence="1" id="KW-0862">Zinc</keyword>
<dbReference type="Gene3D" id="3.30.40.10">
    <property type="entry name" value="Zinc/RING finger domain, C3HC4 (zinc finger)"/>
    <property type="match status" value="1"/>
</dbReference>
<keyword evidence="4" id="KW-1185">Reference proteome</keyword>
<dbReference type="PROSITE" id="PS50089">
    <property type="entry name" value="ZF_RING_2"/>
    <property type="match status" value="1"/>
</dbReference>
<keyword evidence="1" id="KW-0863">Zinc-finger</keyword>
<dbReference type="STRING" id="1448308.A0A2T2NYG2"/>
<proteinExistence type="predicted"/>
<gene>
    <name evidence="3" type="ORF">BS50DRAFT_632290</name>
</gene>
<dbReference type="AlphaFoldDB" id="A0A2T2NYG2"/>
<organism evidence="3 4">
    <name type="scientific">Corynespora cassiicola Philippines</name>
    <dbReference type="NCBI Taxonomy" id="1448308"/>
    <lineage>
        <taxon>Eukaryota</taxon>
        <taxon>Fungi</taxon>
        <taxon>Dikarya</taxon>
        <taxon>Ascomycota</taxon>
        <taxon>Pezizomycotina</taxon>
        <taxon>Dothideomycetes</taxon>
        <taxon>Pleosporomycetidae</taxon>
        <taxon>Pleosporales</taxon>
        <taxon>Corynesporascaceae</taxon>
        <taxon>Corynespora</taxon>
    </lineage>
</organism>
<evidence type="ECO:0000259" key="2">
    <source>
        <dbReference type="PROSITE" id="PS50089"/>
    </source>
</evidence>
<feature type="domain" description="RING-type" evidence="2">
    <location>
        <begin position="32"/>
        <end position="79"/>
    </location>
</feature>
<dbReference type="SUPFAM" id="SSF57850">
    <property type="entry name" value="RING/U-box"/>
    <property type="match status" value="1"/>
</dbReference>
<reference evidence="3 4" key="1">
    <citation type="journal article" date="2018" name="Front. Microbiol.">
        <title>Genome-Wide Analysis of Corynespora cassiicola Leaf Fall Disease Putative Effectors.</title>
        <authorList>
            <person name="Lopez D."/>
            <person name="Ribeiro S."/>
            <person name="Label P."/>
            <person name="Fumanal B."/>
            <person name="Venisse J.S."/>
            <person name="Kohler A."/>
            <person name="de Oliveira R.R."/>
            <person name="Labutti K."/>
            <person name="Lipzen A."/>
            <person name="Lail K."/>
            <person name="Bauer D."/>
            <person name="Ohm R.A."/>
            <person name="Barry K.W."/>
            <person name="Spatafora J."/>
            <person name="Grigoriev I.V."/>
            <person name="Martin F.M."/>
            <person name="Pujade-Renaud V."/>
        </authorList>
    </citation>
    <scope>NUCLEOTIDE SEQUENCE [LARGE SCALE GENOMIC DNA]</scope>
    <source>
        <strain evidence="3 4">Philippines</strain>
    </source>
</reference>
<dbReference type="Pfam" id="PF13639">
    <property type="entry name" value="zf-RING_2"/>
    <property type="match status" value="1"/>
</dbReference>
<dbReference type="GO" id="GO:0008270">
    <property type="term" value="F:zinc ion binding"/>
    <property type="evidence" value="ECO:0007669"/>
    <property type="project" value="UniProtKB-KW"/>
</dbReference>
<dbReference type="InterPro" id="IPR001841">
    <property type="entry name" value="Znf_RING"/>
</dbReference>
<evidence type="ECO:0000313" key="3">
    <source>
        <dbReference type="EMBL" id="PSN70399.1"/>
    </source>
</evidence>
<dbReference type="OrthoDB" id="3689343at2759"/>